<dbReference type="InParanoid" id="A0A2R5GFS5"/>
<dbReference type="Proteomes" id="UP000241890">
    <property type="component" value="Unassembled WGS sequence"/>
</dbReference>
<protein>
    <submittedName>
        <fullName evidence="1">Uncharacterized protein</fullName>
    </submittedName>
</protein>
<evidence type="ECO:0000313" key="2">
    <source>
        <dbReference type="Proteomes" id="UP000241890"/>
    </source>
</evidence>
<name>A0A2R5GFS5_9STRA</name>
<organism evidence="1 2">
    <name type="scientific">Hondaea fermentalgiana</name>
    <dbReference type="NCBI Taxonomy" id="2315210"/>
    <lineage>
        <taxon>Eukaryota</taxon>
        <taxon>Sar</taxon>
        <taxon>Stramenopiles</taxon>
        <taxon>Bigyra</taxon>
        <taxon>Labyrinthulomycetes</taxon>
        <taxon>Thraustochytrida</taxon>
        <taxon>Thraustochytriidae</taxon>
        <taxon>Hondaea</taxon>
    </lineage>
</organism>
<accession>A0A2R5GFS5</accession>
<dbReference type="AlphaFoldDB" id="A0A2R5GFS5"/>
<dbReference type="EMBL" id="BEYU01000045">
    <property type="protein sequence ID" value="GBG28608.1"/>
    <property type="molecule type" value="Genomic_DNA"/>
</dbReference>
<reference evidence="1 2" key="1">
    <citation type="submission" date="2017-12" db="EMBL/GenBank/DDBJ databases">
        <title>Sequencing, de novo assembly and annotation of complete genome of a new Thraustochytrid species, strain FCC1311.</title>
        <authorList>
            <person name="Sedici K."/>
            <person name="Godart F."/>
            <person name="Aiese Cigliano R."/>
            <person name="Sanseverino W."/>
            <person name="Barakat M."/>
            <person name="Ortet P."/>
            <person name="Marechal E."/>
            <person name="Cagnac O."/>
            <person name="Amato A."/>
        </authorList>
    </citation>
    <scope>NUCLEOTIDE SEQUENCE [LARGE SCALE GENOMIC DNA]</scope>
</reference>
<sequence>MGKELIVPNNASPQQIVLFARAWAYIKRYNMNASLKQKMRSMVSMWYFLPSWAGQTKQDPMCNSIRDAWVKAILRVARADVNFALMRQELQAAIAFRLFHQLESEDAVELRERCEALRHLASEPPPLDVLDAGHGASTGDTWSRLTHRQGCELVRKIAYKILHAEDILSAIDYPNIDYVTVLRVLTSDFSTRNPLDCWAALGAWSEKKVEALRVYAWELLMLYDDELVAELHFHAICHKLGVEESVLESFRANFAELRPCPFADCDSRACFEVVRLLKGYYSMQTSVNLSHEFFNGLATLSALGIHRELIRQVRKSSGPARAFMMLHLQSTIGAVGAWGGVWRGRTLASIFNLTEETRAEILAVAQKSHDALVESMVPGSNAVEKVCALFDIPALIGHGDVLIILGFSGVDGPIPLKTMEGVYEECDHSVIHSFGACIMSMLLEKAEEQQGKGGDPNALAERVMNMVTGASVGAPDAFKRFILEKSGIGLELSLVEMFMSSVRKHDPLGAARREWALADKKVTMDAEQQRALAGHVIRGLELCADRTALKDGAAYHTDAVLVLWVDEMASCYLDGVAVIEMIGVDVLRAIATQRGNACCRNHLGTLFQDNFGELGPWERSLIKYITGVDADGDSEITPHLNDLVNKVFKSPDRPRHCGDLVWHI</sequence>
<keyword evidence="2" id="KW-1185">Reference proteome</keyword>
<gene>
    <name evidence="1" type="ORF">FCC1311_048292</name>
</gene>
<evidence type="ECO:0000313" key="1">
    <source>
        <dbReference type="EMBL" id="GBG28608.1"/>
    </source>
</evidence>
<comment type="caution">
    <text evidence="1">The sequence shown here is derived from an EMBL/GenBank/DDBJ whole genome shotgun (WGS) entry which is preliminary data.</text>
</comment>
<proteinExistence type="predicted"/>